<keyword evidence="3" id="KW-1185">Reference proteome</keyword>
<dbReference type="KEGG" id="hlr:HALLA_16935"/>
<dbReference type="PANTHER" id="PTHR40042">
    <property type="entry name" value="HYPOTHETICAL MEMBRANE SPANNING PROTEIN"/>
    <property type="match status" value="1"/>
</dbReference>
<gene>
    <name evidence="2" type="ORF">HALLA_16935</name>
</gene>
<feature type="transmembrane region" description="Helical" evidence="1">
    <location>
        <begin position="195"/>
        <end position="217"/>
    </location>
</feature>
<feature type="transmembrane region" description="Helical" evidence="1">
    <location>
        <begin position="150"/>
        <end position="170"/>
    </location>
</feature>
<keyword evidence="1" id="KW-0472">Membrane</keyword>
<keyword evidence="1" id="KW-1133">Transmembrane helix</keyword>
<dbReference type="AlphaFoldDB" id="W0JSP4"/>
<dbReference type="PANTHER" id="PTHR40042:SF1">
    <property type="entry name" value="DUF1405 DOMAIN-CONTAINING PROTEIN"/>
    <property type="match status" value="1"/>
</dbReference>
<feature type="transmembrane region" description="Helical" evidence="1">
    <location>
        <begin position="62"/>
        <end position="82"/>
    </location>
</feature>
<protein>
    <recommendedName>
        <fullName evidence="4">DUF1405 domain-containing protein</fullName>
    </recommendedName>
</protein>
<feature type="transmembrane region" description="Helical" evidence="1">
    <location>
        <begin position="120"/>
        <end position="143"/>
    </location>
</feature>
<name>W0JSP4_9EURY</name>
<feature type="transmembrane region" description="Helical" evidence="1">
    <location>
        <begin position="89"/>
        <end position="114"/>
    </location>
</feature>
<dbReference type="GeneID" id="25146093"/>
<dbReference type="eggNOG" id="arCOG02940">
    <property type="taxonomic scope" value="Archaea"/>
</dbReference>
<dbReference type="RefSeq" id="WP_049953472.1">
    <property type="nucleotide sequence ID" value="NZ_CP007055.1"/>
</dbReference>
<dbReference type="OrthoDB" id="160626at2157"/>
<dbReference type="HOGENOM" id="CLU_1122605_0_0_2"/>
<keyword evidence="1" id="KW-0812">Transmembrane</keyword>
<evidence type="ECO:0008006" key="4">
    <source>
        <dbReference type="Google" id="ProtNLM"/>
    </source>
</evidence>
<dbReference type="PATRIC" id="fig|797299.3.peg.2391"/>
<dbReference type="Pfam" id="PF07187">
    <property type="entry name" value="DUF1405"/>
    <property type="match status" value="1"/>
</dbReference>
<proteinExistence type="predicted"/>
<dbReference type="EMBL" id="CP007055">
    <property type="protein sequence ID" value="AHG00235.1"/>
    <property type="molecule type" value="Genomic_DNA"/>
</dbReference>
<evidence type="ECO:0000313" key="2">
    <source>
        <dbReference type="EMBL" id="AHG00235.1"/>
    </source>
</evidence>
<dbReference type="InterPro" id="IPR009845">
    <property type="entry name" value="DUF1405"/>
</dbReference>
<sequence>MSATSRLPDRTPLPKYFAPVPKVIEDLGLRLAWVVVAVNLLGTAFGFWYYSGQFTETATIMWPWVPDSPLATLFIALAIACWKLGREQAWLTALAFVGNIVLGLWTPFTLLVFADAYAGLHWAMYNFLFWSHLAMVVQALVLYRITDFPLSAVAVAAVWYGSNLIVDYFVPIVGNPHHTSIPVARDTELFLEADALGVIAAGEVTFTFAAVFLALAIRIKLCELGRLERGRTET</sequence>
<organism evidence="2 3">
    <name type="scientific">Halostagnicola larsenii XH-48</name>
    <dbReference type="NCBI Taxonomy" id="797299"/>
    <lineage>
        <taxon>Archaea</taxon>
        <taxon>Methanobacteriati</taxon>
        <taxon>Methanobacteriota</taxon>
        <taxon>Stenosarchaea group</taxon>
        <taxon>Halobacteria</taxon>
        <taxon>Halobacteriales</taxon>
        <taxon>Natrialbaceae</taxon>
        <taxon>Halostagnicola</taxon>
    </lineage>
</organism>
<evidence type="ECO:0000256" key="1">
    <source>
        <dbReference type="SAM" id="Phobius"/>
    </source>
</evidence>
<accession>W0JSP4</accession>
<reference evidence="2 3" key="1">
    <citation type="submission" date="2014-01" db="EMBL/GenBank/DDBJ databases">
        <authorList>
            <consortium name="DOE Joint Genome Institute"/>
            <person name="Anderson I."/>
            <person name="Huntemann M."/>
            <person name="Han J."/>
            <person name="Chen A."/>
            <person name="Kyrpides N."/>
            <person name="Mavromatis K."/>
            <person name="Markowitz V."/>
            <person name="Palaniappan K."/>
            <person name="Ivanova N."/>
            <person name="Schaumberg A."/>
            <person name="Pati A."/>
            <person name="Liolios K."/>
            <person name="Nordberg H.P."/>
            <person name="Cantor M.N."/>
            <person name="Hua S.X."/>
            <person name="Woyke T."/>
        </authorList>
    </citation>
    <scope>NUCLEOTIDE SEQUENCE [LARGE SCALE GENOMIC DNA]</scope>
    <source>
        <strain evidence="2 3">XH-48</strain>
    </source>
</reference>
<feature type="transmembrane region" description="Helical" evidence="1">
    <location>
        <begin position="31"/>
        <end position="50"/>
    </location>
</feature>
<dbReference type="Proteomes" id="UP000019024">
    <property type="component" value="Chromosome"/>
</dbReference>
<dbReference type="STRING" id="797299.HALLA_16935"/>
<evidence type="ECO:0000313" key="3">
    <source>
        <dbReference type="Proteomes" id="UP000019024"/>
    </source>
</evidence>